<reference evidence="2" key="1">
    <citation type="submission" date="2021-02" db="EMBL/GenBank/DDBJ databases">
        <authorList>
            <person name="Dougan E. K."/>
            <person name="Rhodes N."/>
            <person name="Thang M."/>
            <person name="Chan C."/>
        </authorList>
    </citation>
    <scope>NUCLEOTIDE SEQUENCE</scope>
</reference>
<dbReference type="SUPFAM" id="SSF53098">
    <property type="entry name" value="Ribonuclease H-like"/>
    <property type="match status" value="1"/>
</dbReference>
<dbReference type="Pfam" id="PF00075">
    <property type="entry name" value="RNase_H"/>
    <property type="match status" value="1"/>
</dbReference>
<sequence>MPSDFAKLGLFSKAIGQQTDLECVQQISTAIQRSDDPGEALLAFAQVFEDRISKRYLQVTGKRIPPQYLGRCRGKLVNLPRAAIQASSVANLASDRVVLKKRLRVLDWVKELLHLIGKGVSWEQQWVLWGKILGSTGFKPSFSEWIIAEEIMQYVPLDFPSLQWLQELLENLQVEAMRWKQLVCKQQSQSWKNALSDDWAKGRSTMDCAFELQSFLEYSMGSESELVGLALDLSKAYNTIQRSFLKLVAQRCGWPAQLISSYVSFLDGLERRAFHRNPGIVAHRWEAALVCARSSGPFRYFQDLLKMVGWEPCQGLLIRTSANTLHVAFSDVEAFREQALADWFQYVACSLQNKKGFEELASIDFGLSSKLRRSSGVPLSALGNFTSGAALTTGQKKHFLAVGDSLCKHCGAEDTQRHRLVECPGTQSARDQIDTVALKTLPCLQLEKMLFKQPLAIAEWHKYTQSLKLETFYEFFDRRVCLFTDGSTYNGAEIPRCTWSVVLADPEKLEAAIYEVGQLPGRQTNFRAELYAVAVAIQCAPGAWIFSDALGVVRGVKRLLAEGWSEAFWSKQKNLGLWRFLWASLQSKLHFEWQIVHVESHRDFRMQDTPFAAWTAYYNEQADEAAKAVQRDQTQPGFRLHLLAQQAYMRLHGTAKQVANLQSNLLQLSRGTHSKQLQSVPVVPERQLHVEVGAVIDIHWPDKAGVLLYRR</sequence>
<comment type="caution">
    <text evidence="2">The sequence shown here is derived from an EMBL/GenBank/DDBJ whole genome shotgun (WGS) entry which is preliminary data.</text>
</comment>
<evidence type="ECO:0000313" key="2">
    <source>
        <dbReference type="EMBL" id="CAE7494796.1"/>
    </source>
</evidence>
<dbReference type="EMBL" id="CAJNDS010002485">
    <property type="protein sequence ID" value="CAE7494796.1"/>
    <property type="molecule type" value="Genomic_DNA"/>
</dbReference>
<name>A0A812SNR5_9DINO</name>
<dbReference type="AlphaFoldDB" id="A0A812SNR5"/>
<dbReference type="Gene3D" id="3.30.420.10">
    <property type="entry name" value="Ribonuclease H-like superfamily/Ribonuclease H"/>
    <property type="match status" value="1"/>
</dbReference>
<evidence type="ECO:0000259" key="1">
    <source>
        <dbReference type="PROSITE" id="PS50879"/>
    </source>
</evidence>
<accession>A0A812SNR5</accession>
<dbReference type="GO" id="GO:0003676">
    <property type="term" value="F:nucleic acid binding"/>
    <property type="evidence" value="ECO:0007669"/>
    <property type="project" value="InterPro"/>
</dbReference>
<protein>
    <recommendedName>
        <fullName evidence="1">RNase H type-1 domain-containing protein</fullName>
    </recommendedName>
</protein>
<dbReference type="InterPro" id="IPR036397">
    <property type="entry name" value="RNaseH_sf"/>
</dbReference>
<dbReference type="InterPro" id="IPR012337">
    <property type="entry name" value="RNaseH-like_sf"/>
</dbReference>
<proteinExistence type="predicted"/>
<evidence type="ECO:0000313" key="3">
    <source>
        <dbReference type="Proteomes" id="UP000604046"/>
    </source>
</evidence>
<dbReference type="PROSITE" id="PS50879">
    <property type="entry name" value="RNASE_H_1"/>
    <property type="match status" value="1"/>
</dbReference>
<feature type="domain" description="RNase H type-1" evidence="1">
    <location>
        <begin position="476"/>
        <end position="631"/>
    </location>
</feature>
<dbReference type="InterPro" id="IPR002156">
    <property type="entry name" value="RNaseH_domain"/>
</dbReference>
<keyword evidence="3" id="KW-1185">Reference proteome</keyword>
<dbReference type="OrthoDB" id="483370at2759"/>
<dbReference type="GO" id="GO:0004523">
    <property type="term" value="F:RNA-DNA hybrid ribonuclease activity"/>
    <property type="evidence" value="ECO:0007669"/>
    <property type="project" value="InterPro"/>
</dbReference>
<dbReference type="Proteomes" id="UP000604046">
    <property type="component" value="Unassembled WGS sequence"/>
</dbReference>
<organism evidence="2 3">
    <name type="scientific">Symbiodinium natans</name>
    <dbReference type="NCBI Taxonomy" id="878477"/>
    <lineage>
        <taxon>Eukaryota</taxon>
        <taxon>Sar</taxon>
        <taxon>Alveolata</taxon>
        <taxon>Dinophyceae</taxon>
        <taxon>Suessiales</taxon>
        <taxon>Symbiodiniaceae</taxon>
        <taxon>Symbiodinium</taxon>
    </lineage>
</organism>
<gene>
    <name evidence="2" type="ORF">SNAT2548_LOCUS27719</name>
</gene>